<evidence type="ECO:0000313" key="6">
    <source>
        <dbReference type="Proteomes" id="UP001500449"/>
    </source>
</evidence>
<dbReference type="SUPFAM" id="SSF52540">
    <property type="entry name" value="P-loop containing nucleoside triphosphate hydrolases"/>
    <property type="match status" value="1"/>
</dbReference>
<organism evidence="5 6">
    <name type="scientific">Pseudonocardia ailaonensis</name>
    <dbReference type="NCBI Taxonomy" id="367279"/>
    <lineage>
        <taxon>Bacteria</taxon>
        <taxon>Bacillati</taxon>
        <taxon>Actinomycetota</taxon>
        <taxon>Actinomycetes</taxon>
        <taxon>Pseudonocardiales</taxon>
        <taxon>Pseudonocardiaceae</taxon>
        <taxon>Pseudonocardia</taxon>
    </lineage>
</organism>
<protein>
    <submittedName>
        <fullName evidence="5">ABC transporter ATP-binding protein</fullName>
    </submittedName>
</protein>
<dbReference type="InterPro" id="IPR003439">
    <property type="entry name" value="ABC_transporter-like_ATP-bd"/>
</dbReference>
<dbReference type="GO" id="GO:0005524">
    <property type="term" value="F:ATP binding"/>
    <property type="evidence" value="ECO:0007669"/>
    <property type="project" value="UniProtKB-KW"/>
</dbReference>
<dbReference type="InterPro" id="IPR027417">
    <property type="entry name" value="P-loop_NTPase"/>
</dbReference>
<dbReference type="InterPro" id="IPR003593">
    <property type="entry name" value="AAA+_ATPase"/>
</dbReference>
<dbReference type="InterPro" id="IPR017871">
    <property type="entry name" value="ABC_transporter-like_CS"/>
</dbReference>
<feature type="domain" description="ABC transporter" evidence="4">
    <location>
        <begin position="17"/>
        <end position="248"/>
    </location>
</feature>
<dbReference type="PANTHER" id="PTHR42788:SF13">
    <property type="entry name" value="ALIPHATIC SULFONATES IMPORT ATP-BINDING PROTEIN SSUB"/>
    <property type="match status" value="1"/>
</dbReference>
<name>A0ABN2N4G7_9PSEU</name>
<reference evidence="5 6" key="1">
    <citation type="journal article" date="2019" name="Int. J. Syst. Evol. Microbiol.">
        <title>The Global Catalogue of Microorganisms (GCM) 10K type strain sequencing project: providing services to taxonomists for standard genome sequencing and annotation.</title>
        <authorList>
            <consortium name="The Broad Institute Genomics Platform"/>
            <consortium name="The Broad Institute Genome Sequencing Center for Infectious Disease"/>
            <person name="Wu L."/>
            <person name="Ma J."/>
        </authorList>
    </citation>
    <scope>NUCLEOTIDE SEQUENCE [LARGE SCALE GENOMIC DNA]</scope>
    <source>
        <strain evidence="5 6">JCM 16009</strain>
    </source>
</reference>
<dbReference type="PROSITE" id="PS50893">
    <property type="entry name" value="ABC_TRANSPORTER_2"/>
    <property type="match status" value="1"/>
</dbReference>
<dbReference type="PROSITE" id="PS00211">
    <property type="entry name" value="ABC_TRANSPORTER_1"/>
    <property type="match status" value="1"/>
</dbReference>
<evidence type="ECO:0000256" key="2">
    <source>
        <dbReference type="ARBA" id="ARBA00022741"/>
    </source>
</evidence>
<comment type="caution">
    <text evidence="5">The sequence shown here is derived from an EMBL/GenBank/DDBJ whole genome shotgun (WGS) entry which is preliminary data.</text>
</comment>
<dbReference type="PANTHER" id="PTHR42788">
    <property type="entry name" value="TAURINE IMPORT ATP-BINDING PROTEIN-RELATED"/>
    <property type="match status" value="1"/>
</dbReference>
<keyword evidence="2" id="KW-0547">Nucleotide-binding</keyword>
<evidence type="ECO:0000313" key="5">
    <source>
        <dbReference type="EMBL" id="GAA1850857.1"/>
    </source>
</evidence>
<keyword evidence="1" id="KW-0813">Transport</keyword>
<proteinExistence type="predicted"/>
<gene>
    <name evidence="5" type="ORF">GCM10009836_33490</name>
</gene>
<keyword evidence="3 5" id="KW-0067">ATP-binding</keyword>
<keyword evidence="6" id="KW-1185">Reference proteome</keyword>
<evidence type="ECO:0000256" key="1">
    <source>
        <dbReference type="ARBA" id="ARBA00022448"/>
    </source>
</evidence>
<accession>A0ABN2N4G7</accession>
<dbReference type="RefSeq" id="WP_344417588.1">
    <property type="nucleotide sequence ID" value="NZ_BAAAQK010000009.1"/>
</dbReference>
<evidence type="ECO:0000256" key="3">
    <source>
        <dbReference type="ARBA" id="ARBA00022840"/>
    </source>
</evidence>
<evidence type="ECO:0000259" key="4">
    <source>
        <dbReference type="PROSITE" id="PS50893"/>
    </source>
</evidence>
<dbReference type="Proteomes" id="UP001500449">
    <property type="component" value="Unassembled WGS sequence"/>
</dbReference>
<dbReference type="EMBL" id="BAAAQK010000009">
    <property type="protein sequence ID" value="GAA1850857.1"/>
    <property type="molecule type" value="Genomic_DNA"/>
</dbReference>
<dbReference type="Gene3D" id="3.40.50.300">
    <property type="entry name" value="P-loop containing nucleotide triphosphate hydrolases"/>
    <property type="match status" value="1"/>
</dbReference>
<dbReference type="SMART" id="SM00382">
    <property type="entry name" value="AAA"/>
    <property type="match status" value="1"/>
</dbReference>
<dbReference type="Pfam" id="PF00005">
    <property type="entry name" value="ABC_tran"/>
    <property type="match status" value="1"/>
</dbReference>
<dbReference type="InterPro" id="IPR050166">
    <property type="entry name" value="ABC_transporter_ATP-bind"/>
</dbReference>
<dbReference type="CDD" id="cd03293">
    <property type="entry name" value="ABC_NrtD_SsuB_transporters"/>
    <property type="match status" value="1"/>
</dbReference>
<sequence>MTLTQDPERTTGVRTAIEFSGVVKTFDPAAGPVLAGLDLKVADGEFVSLVGASGCGKSTLLRLAGDLTSPSEGVVLVDGREAAVARERRDIGIVFQSPNLLAWRSVLRNVELPLERTGASRAERRERAMAQLELVGLADAAGKYPHQISGGMAQRVAIARALVYDPRIVLMDEPFGALDEITRDRLNLEVRDLWARTGKTVLFVTHSVPEAVFMSTRVVVMDRNPGRIGEIVDLDLPAARTADTTATPEFFDAVTRVRASLAAHMGAL</sequence>